<dbReference type="OrthoDB" id="9813468at2"/>
<dbReference type="Pfam" id="PF13377">
    <property type="entry name" value="Peripla_BP_3"/>
    <property type="match status" value="1"/>
</dbReference>
<evidence type="ECO:0000313" key="6">
    <source>
        <dbReference type="Proteomes" id="UP000015961"/>
    </source>
</evidence>
<keyword evidence="3" id="KW-0804">Transcription</keyword>
<dbReference type="PATRIC" id="fig|1140003.3.peg.319"/>
<gene>
    <name evidence="5" type="ORF">I573_00320</name>
</gene>
<dbReference type="eggNOG" id="COG1609">
    <property type="taxonomic scope" value="Bacteria"/>
</dbReference>
<keyword evidence="1" id="KW-0805">Transcription regulation</keyword>
<dbReference type="InterPro" id="IPR046335">
    <property type="entry name" value="LacI/GalR-like_sensor"/>
</dbReference>
<dbReference type="STRING" id="1140003.OMY_00325"/>
<keyword evidence="2" id="KW-0238">DNA-binding</keyword>
<dbReference type="InterPro" id="IPR000524">
    <property type="entry name" value="Tscrpt_reg_HTH_GntR"/>
</dbReference>
<dbReference type="GO" id="GO:0000976">
    <property type="term" value="F:transcription cis-regulatory region binding"/>
    <property type="evidence" value="ECO:0007669"/>
    <property type="project" value="TreeGrafter"/>
</dbReference>
<organism evidence="5 6">
    <name type="scientific">Enterococcus sulfureus ATCC 49903</name>
    <dbReference type="NCBI Taxonomy" id="1140003"/>
    <lineage>
        <taxon>Bacteria</taxon>
        <taxon>Bacillati</taxon>
        <taxon>Bacillota</taxon>
        <taxon>Bacilli</taxon>
        <taxon>Lactobacillales</taxon>
        <taxon>Enterococcaceae</taxon>
        <taxon>Enterococcus</taxon>
    </lineage>
</organism>
<evidence type="ECO:0000259" key="4">
    <source>
        <dbReference type="PROSITE" id="PS50949"/>
    </source>
</evidence>
<keyword evidence="6" id="KW-1185">Reference proteome</keyword>
<dbReference type="PRINTS" id="PR00035">
    <property type="entry name" value="HTHGNTR"/>
</dbReference>
<dbReference type="InterPro" id="IPR036390">
    <property type="entry name" value="WH_DNA-bd_sf"/>
</dbReference>
<dbReference type="SMART" id="SM00345">
    <property type="entry name" value="HTH_GNTR"/>
    <property type="match status" value="1"/>
</dbReference>
<feature type="domain" description="HTH gntR-type" evidence="4">
    <location>
        <begin position="2"/>
        <end position="70"/>
    </location>
</feature>
<dbReference type="InterPro" id="IPR036388">
    <property type="entry name" value="WH-like_DNA-bd_sf"/>
</dbReference>
<dbReference type="Proteomes" id="UP000015961">
    <property type="component" value="Unassembled WGS sequence"/>
</dbReference>
<dbReference type="InterPro" id="IPR028082">
    <property type="entry name" value="Peripla_BP_I"/>
</dbReference>
<evidence type="ECO:0000313" key="5">
    <source>
        <dbReference type="EMBL" id="EOT87264.1"/>
    </source>
</evidence>
<dbReference type="EMBL" id="ASWO01000001">
    <property type="protein sequence ID" value="EOT87264.1"/>
    <property type="molecule type" value="Genomic_DNA"/>
</dbReference>
<dbReference type="Gene3D" id="3.40.50.2300">
    <property type="match status" value="2"/>
</dbReference>
<dbReference type="PROSITE" id="PS50949">
    <property type="entry name" value="HTH_GNTR"/>
    <property type="match status" value="1"/>
</dbReference>
<accession>S0KXS2</accession>
<name>S0KXS2_9ENTE</name>
<evidence type="ECO:0000256" key="2">
    <source>
        <dbReference type="ARBA" id="ARBA00023125"/>
    </source>
</evidence>
<dbReference type="SUPFAM" id="SSF46785">
    <property type="entry name" value="Winged helix' DNA-binding domain"/>
    <property type="match status" value="1"/>
</dbReference>
<reference evidence="5 6" key="1">
    <citation type="submission" date="2013-03" db="EMBL/GenBank/DDBJ databases">
        <title>The Genome Sequence of Enterococcus sulfureus ATCC_49903 (PacBio/Illumina hybrid assembly).</title>
        <authorList>
            <consortium name="The Broad Institute Genomics Platform"/>
            <consortium name="The Broad Institute Genome Sequencing Center for Infectious Disease"/>
            <person name="Earl A."/>
            <person name="Russ C."/>
            <person name="Gilmore M."/>
            <person name="Surin D."/>
            <person name="Walker B."/>
            <person name="Young S."/>
            <person name="Zeng Q."/>
            <person name="Gargeya S."/>
            <person name="Fitzgerald M."/>
            <person name="Haas B."/>
            <person name="Abouelleil A."/>
            <person name="Allen A.W."/>
            <person name="Alvarado L."/>
            <person name="Arachchi H.M."/>
            <person name="Berlin A.M."/>
            <person name="Chapman S.B."/>
            <person name="Gainer-Dewar J."/>
            <person name="Goldberg J."/>
            <person name="Griggs A."/>
            <person name="Gujja S."/>
            <person name="Hansen M."/>
            <person name="Howarth C."/>
            <person name="Imamovic A."/>
            <person name="Ireland A."/>
            <person name="Larimer J."/>
            <person name="McCowan C."/>
            <person name="Murphy C."/>
            <person name="Pearson M."/>
            <person name="Poon T.W."/>
            <person name="Priest M."/>
            <person name="Roberts A."/>
            <person name="Saif S."/>
            <person name="Shea T."/>
            <person name="Sisk P."/>
            <person name="Sykes S."/>
            <person name="Wortman J."/>
            <person name="Nusbaum C."/>
            <person name="Birren B."/>
        </authorList>
    </citation>
    <scope>NUCLEOTIDE SEQUENCE [LARGE SCALE GENOMIC DNA]</scope>
    <source>
        <strain evidence="5 6">ATCC 49903</strain>
    </source>
</reference>
<dbReference type="PANTHER" id="PTHR30146">
    <property type="entry name" value="LACI-RELATED TRANSCRIPTIONAL REPRESSOR"/>
    <property type="match status" value="1"/>
</dbReference>
<dbReference type="GO" id="GO:0003700">
    <property type="term" value="F:DNA-binding transcription factor activity"/>
    <property type="evidence" value="ECO:0007669"/>
    <property type="project" value="InterPro"/>
</dbReference>
<dbReference type="Pfam" id="PF00392">
    <property type="entry name" value="GntR"/>
    <property type="match status" value="1"/>
</dbReference>
<dbReference type="Gene3D" id="1.10.10.10">
    <property type="entry name" value="Winged helix-like DNA-binding domain superfamily/Winged helix DNA-binding domain"/>
    <property type="match status" value="1"/>
</dbReference>
<dbReference type="CDD" id="cd07377">
    <property type="entry name" value="WHTH_GntR"/>
    <property type="match status" value="1"/>
</dbReference>
<proteinExistence type="predicted"/>
<dbReference type="PANTHER" id="PTHR30146:SF109">
    <property type="entry name" value="HTH-TYPE TRANSCRIPTIONAL REGULATOR GALS"/>
    <property type="match status" value="1"/>
</dbReference>
<dbReference type="SUPFAM" id="SSF53822">
    <property type="entry name" value="Periplasmic binding protein-like I"/>
    <property type="match status" value="1"/>
</dbReference>
<dbReference type="AlphaFoldDB" id="S0KXS2"/>
<dbReference type="CDD" id="cd06267">
    <property type="entry name" value="PBP1_LacI_sugar_binding-like"/>
    <property type="match status" value="1"/>
</dbReference>
<comment type="caution">
    <text evidence="5">The sequence shown here is derived from an EMBL/GenBank/DDBJ whole genome shotgun (WGS) entry which is preliminary data.</text>
</comment>
<evidence type="ECO:0000256" key="1">
    <source>
        <dbReference type="ARBA" id="ARBA00023015"/>
    </source>
</evidence>
<evidence type="ECO:0000256" key="3">
    <source>
        <dbReference type="ARBA" id="ARBA00023163"/>
    </source>
</evidence>
<protein>
    <recommendedName>
        <fullName evidence="4">HTH gntR-type domain-containing protein</fullName>
    </recommendedName>
</protein>
<sequence length="341" mass="38323">MAALYETILNDLKEAILSKKLPPGSKLPTEMQLSTDYQVSRITSKRALTELENLGLIERTRGRGSFVKAQAPKANQTKRILFLLPFYNDLSLGNFTEGLLPILQDAQYDLLMTDFTYLTSHDCTSIQTEFSGMIYYATKEQDHLELLIELSLADFPVVILDKERADLDFPTVIANNLIGGFEATTLLLAQQHQRIGYLTNSQPLPQSTMQRYLGYRKAVKDSFFLSLEELPTLENFLALQQEKQITAWVCENDLIAIEAMRQLKAVKISVPDDISIIGFDNIQAAALVDPALTTISQNFDKIGYTAGQLLLEWITTGQKPSSQKIDVTLITRHSTKEISHD</sequence>